<proteinExistence type="inferred from homology"/>
<evidence type="ECO:0000256" key="7">
    <source>
        <dbReference type="ARBA" id="ARBA00047186"/>
    </source>
</evidence>
<dbReference type="GO" id="GO:0006488">
    <property type="term" value="P:dolichol-linked oligosaccharide biosynthetic process"/>
    <property type="evidence" value="ECO:0007669"/>
    <property type="project" value="UniProtKB-UniRule"/>
</dbReference>
<dbReference type="GO" id="GO:0003865">
    <property type="term" value="F:3-oxo-5-alpha-steroid 4-dehydrogenase activity"/>
    <property type="evidence" value="ECO:0007669"/>
    <property type="project" value="TreeGrafter"/>
</dbReference>
<dbReference type="PANTHER" id="PTHR14624:SF0">
    <property type="entry name" value="POLYPRENOL REDUCTASE"/>
    <property type="match status" value="1"/>
</dbReference>
<evidence type="ECO:0000256" key="6">
    <source>
        <dbReference type="ARBA" id="ARBA00046320"/>
    </source>
</evidence>
<dbReference type="GO" id="GO:0160198">
    <property type="term" value="F:polyprenal reductase activity"/>
    <property type="evidence" value="ECO:0007669"/>
    <property type="project" value="UniProtKB-EC"/>
</dbReference>
<dbReference type="GO" id="GO:0005789">
    <property type="term" value="C:endoplasmic reticulum membrane"/>
    <property type="evidence" value="ECO:0007669"/>
    <property type="project" value="UniProtKB-SubCell"/>
</dbReference>
<evidence type="ECO:0000256" key="4">
    <source>
        <dbReference type="ARBA" id="ARBA00022989"/>
    </source>
</evidence>
<organism evidence="11">
    <name type="scientific">Graphocephala atropunctata</name>
    <dbReference type="NCBI Taxonomy" id="36148"/>
    <lineage>
        <taxon>Eukaryota</taxon>
        <taxon>Metazoa</taxon>
        <taxon>Ecdysozoa</taxon>
        <taxon>Arthropoda</taxon>
        <taxon>Hexapoda</taxon>
        <taxon>Insecta</taxon>
        <taxon>Pterygota</taxon>
        <taxon>Neoptera</taxon>
        <taxon>Paraneoptera</taxon>
        <taxon>Hemiptera</taxon>
        <taxon>Auchenorrhyncha</taxon>
        <taxon>Membracoidea</taxon>
        <taxon>Cicadellidae</taxon>
        <taxon>Cicadellinae</taxon>
        <taxon>Cicadellini</taxon>
        <taxon>Graphocephala</taxon>
    </lineage>
</organism>
<dbReference type="Pfam" id="PF02544">
    <property type="entry name" value="Steroid_dh"/>
    <property type="match status" value="1"/>
</dbReference>
<evidence type="ECO:0000256" key="3">
    <source>
        <dbReference type="ARBA" id="ARBA00022692"/>
    </source>
</evidence>
<keyword evidence="5 9" id="KW-0472">Membrane</keyword>
<comment type="subcellular location">
    <subcellularLocation>
        <location evidence="1">Endomembrane system</location>
        <topology evidence="1">Multi-pass membrane protein</topology>
    </subcellularLocation>
    <subcellularLocation>
        <location evidence="9">Endoplasmic reticulum membrane</location>
    </subcellularLocation>
</comment>
<dbReference type="PROSITE" id="PS50244">
    <property type="entry name" value="S5A_REDUCTASE"/>
    <property type="match status" value="1"/>
</dbReference>
<sequence length="225" mass="25725">MIYVYFIGGDVPNFVNSSLDLLGTSHRRAGVSAISAFIAVTLLTLQSWRRFYETFFVSVFSNSSINITHYAVGYIHYFGAMVAILVEAPGLTHLSIEHKTVVTLSDLRWTDAVGSGLFMWAWLHQFRAAVILANLRKNKKGDVVSLKHNIPSGDWFELVSSPHLLCEALMYLGLGLVLLGNYTWPFVFFWVLSNQMETALLTHWWYLSHFKEYPKERHAFIPYLL</sequence>
<reference evidence="11" key="1">
    <citation type="submission" date="2015-11" db="EMBL/GenBank/DDBJ databases">
        <title>De novo transcriptome assembly of four potential Pierce s Disease insect vectors from Arizona vineyards.</title>
        <authorList>
            <person name="Tassone E.E."/>
        </authorList>
    </citation>
    <scope>NUCLEOTIDE SEQUENCE</scope>
</reference>
<dbReference type="GO" id="GO:0016095">
    <property type="term" value="P:polyprenol catabolic process"/>
    <property type="evidence" value="ECO:0007669"/>
    <property type="project" value="UniProtKB-UniRule"/>
</dbReference>
<keyword evidence="9" id="KW-0560">Oxidoreductase</keyword>
<dbReference type="GO" id="GO:0102389">
    <property type="term" value="F:polyprenol reductase activity"/>
    <property type="evidence" value="ECO:0007669"/>
    <property type="project" value="UniProtKB-UniRule"/>
</dbReference>
<evidence type="ECO:0000313" key="12">
    <source>
        <dbReference type="EMBL" id="JAT17583.1"/>
    </source>
</evidence>
<evidence type="ECO:0000313" key="11">
    <source>
        <dbReference type="EMBL" id="JAT10842.1"/>
    </source>
</evidence>
<keyword evidence="4 9" id="KW-1133">Transmembrane helix</keyword>
<feature type="domain" description="3-oxo-5-alpha-steroid 4-dehydrogenase C-terminal" evidence="10">
    <location>
        <begin position="110"/>
        <end position="225"/>
    </location>
</feature>
<dbReference type="AlphaFoldDB" id="A0A1B6KHA5"/>
<comment type="caution">
    <text evidence="9">Lacks conserved residue(s) required for the propagation of feature annotation.</text>
</comment>
<evidence type="ECO:0000259" key="10">
    <source>
        <dbReference type="Pfam" id="PF02544"/>
    </source>
</evidence>
<keyword evidence="9" id="KW-0256">Endoplasmic reticulum</keyword>
<evidence type="ECO:0000256" key="1">
    <source>
        <dbReference type="ARBA" id="ARBA00004127"/>
    </source>
</evidence>
<comment type="pathway">
    <text evidence="9">Protein modification; protein glycosylation.</text>
</comment>
<evidence type="ECO:0000256" key="2">
    <source>
        <dbReference type="ARBA" id="ARBA00012522"/>
    </source>
</evidence>
<comment type="catalytic activity">
    <reaction evidence="8 9">
        <text>a di-trans,poly-cis-dolichal + NADP(+) = a di-trans,poly-cis-polyprenal + NADPH + H(+)</text>
        <dbReference type="Rhea" id="RHEA:80727"/>
        <dbReference type="Rhea" id="RHEA-COMP:19536"/>
        <dbReference type="Rhea" id="RHEA-COMP:19537"/>
        <dbReference type="ChEBI" id="CHEBI:15378"/>
        <dbReference type="ChEBI" id="CHEBI:57783"/>
        <dbReference type="ChEBI" id="CHEBI:58349"/>
        <dbReference type="ChEBI" id="CHEBI:231623"/>
        <dbReference type="ChEBI" id="CHEBI:231637"/>
        <dbReference type="EC" id="1.3.1.94"/>
    </reaction>
    <physiologicalReaction direction="right-to-left" evidence="8 9">
        <dbReference type="Rhea" id="RHEA:80729"/>
    </physiologicalReaction>
</comment>
<dbReference type="UniPathway" id="UPA00378"/>
<name>A0A1B6KHA5_9HEMI</name>
<evidence type="ECO:0000256" key="8">
    <source>
        <dbReference type="ARBA" id="ARBA00049427"/>
    </source>
</evidence>
<evidence type="ECO:0000256" key="5">
    <source>
        <dbReference type="ARBA" id="ARBA00023136"/>
    </source>
</evidence>
<comment type="function">
    <text evidence="9">Plays a key role in early steps of protein N-linked glycosylation by being involved in the conversion of polyprenol into dolichol. Acts as a polyprenal reductase that mediates the reduction of polyprenal into dolichal in a NADP-dependent mechanism. Dolichols are required for the synthesis of dolichol-linked monosaccharides and the oligosaccharide precursor used for N-glycosylation.</text>
</comment>
<keyword evidence="9" id="KW-0521">NADP</keyword>
<dbReference type="EMBL" id="GEBQ01022394">
    <property type="protein sequence ID" value="JAT17583.1"/>
    <property type="molecule type" value="Transcribed_RNA"/>
</dbReference>
<dbReference type="InterPro" id="IPR001104">
    <property type="entry name" value="3-oxo-5_a-steroid_4-DH_C"/>
</dbReference>
<comment type="similarity">
    <text evidence="6 9">Belongs to the steroid 5-alpha reductase family. Polyprenal reductase subfamily.</text>
</comment>
<keyword evidence="3 9" id="KW-0812">Transmembrane</keyword>
<dbReference type="EMBL" id="GEBQ01029135">
    <property type="protein sequence ID" value="JAT10842.1"/>
    <property type="molecule type" value="Transcribed_RNA"/>
</dbReference>
<accession>A0A1B6KHA5</accession>
<feature type="transmembrane region" description="Helical" evidence="9">
    <location>
        <begin position="67"/>
        <end position="86"/>
    </location>
</feature>
<protein>
    <recommendedName>
        <fullName evidence="7 9">Polyprenal reductase</fullName>
        <ecNumber evidence="2 9">1.3.1.94</ecNumber>
    </recommendedName>
</protein>
<feature type="transmembrane region" description="Helical" evidence="9">
    <location>
        <begin position="29"/>
        <end position="46"/>
    </location>
</feature>
<dbReference type="PANTHER" id="PTHR14624">
    <property type="entry name" value="DFG10 PROTEIN"/>
    <property type="match status" value="1"/>
</dbReference>
<dbReference type="InterPro" id="IPR039698">
    <property type="entry name" value="Dfg10/SRD5A3"/>
</dbReference>
<gene>
    <name evidence="11" type="ORF">g.19075</name>
    <name evidence="12" type="ORF">g.19076</name>
</gene>
<evidence type="ECO:0000256" key="9">
    <source>
        <dbReference type="RuleBase" id="RU367081"/>
    </source>
</evidence>
<dbReference type="EC" id="1.3.1.94" evidence="2 9"/>